<gene>
    <name evidence="4" type="ordered locus">Pcal_1395</name>
</gene>
<dbReference type="OrthoDB" id="8919at2157"/>
<dbReference type="PANTHER" id="PTHR43080:SF2">
    <property type="entry name" value="CBS DOMAIN-CONTAINING PROTEIN"/>
    <property type="match status" value="1"/>
</dbReference>
<dbReference type="AlphaFoldDB" id="A3MVZ8"/>
<dbReference type="RefSeq" id="WP_011850073.1">
    <property type="nucleotide sequence ID" value="NC_009073.1"/>
</dbReference>
<dbReference type="PANTHER" id="PTHR43080">
    <property type="entry name" value="CBS DOMAIN-CONTAINING PROTEIN CBSX3, MITOCHONDRIAL"/>
    <property type="match status" value="1"/>
</dbReference>
<dbReference type="Proteomes" id="UP000001431">
    <property type="component" value="Chromosome"/>
</dbReference>
<dbReference type="Pfam" id="PF00571">
    <property type="entry name" value="CBS"/>
    <property type="match status" value="2"/>
</dbReference>
<name>A3MVZ8_PYRCJ</name>
<accession>A3MVZ8</accession>
<organism evidence="4 5">
    <name type="scientific">Pyrobaculum calidifontis (strain DSM 21063 / JCM 11548 / VA1)</name>
    <dbReference type="NCBI Taxonomy" id="410359"/>
    <lineage>
        <taxon>Archaea</taxon>
        <taxon>Thermoproteota</taxon>
        <taxon>Thermoprotei</taxon>
        <taxon>Thermoproteales</taxon>
        <taxon>Thermoproteaceae</taxon>
        <taxon>Pyrobaculum</taxon>
    </lineage>
</organism>
<dbReference type="InterPro" id="IPR051257">
    <property type="entry name" value="Diverse_CBS-Domain"/>
</dbReference>
<feature type="domain" description="CBS" evidence="3">
    <location>
        <begin position="7"/>
        <end position="62"/>
    </location>
</feature>
<dbReference type="eggNOG" id="arCOG00631">
    <property type="taxonomic scope" value="Archaea"/>
</dbReference>
<dbReference type="InterPro" id="IPR046342">
    <property type="entry name" value="CBS_dom_sf"/>
</dbReference>
<reference evidence="4" key="1">
    <citation type="submission" date="2007-02" db="EMBL/GenBank/DDBJ databases">
        <title>Complete sequence of Pyrobaculum calidifontis JCM 11548.</title>
        <authorList>
            <consortium name="US DOE Joint Genome Institute"/>
            <person name="Copeland A."/>
            <person name="Lucas S."/>
            <person name="Lapidus A."/>
            <person name="Barry K."/>
            <person name="Glavina del Rio T."/>
            <person name="Dalin E."/>
            <person name="Tice H."/>
            <person name="Pitluck S."/>
            <person name="Chain P."/>
            <person name="Malfatti S."/>
            <person name="Shin M."/>
            <person name="Vergez L."/>
            <person name="Schmutz J."/>
            <person name="Larimer F."/>
            <person name="Land M."/>
            <person name="Hauser L."/>
            <person name="Kyrpides N."/>
            <person name="Mikhailova N."/>
            <person name="Cozen A.E."/>
            <person name="Fitz-Gibbon S.T."/>
            <person name="House C.H."/>
            <person name="Saltikov C."/>
            <person name="Lowe T.M."/>
            <person name="Richardson P."/>
        </authorList>
    </citation>
    <scope>NUCLEOTIDE SEQUENCE [LARGE SCALE GENOMIC DNA]</scope>
    <source>
        <strain evidence="4">JCM 11548</strain>
    </source>
</reference>
<sequence>MRVAAFASRPPITAEADISIREAARIMAERRIGLLVLTKGGELYGVVSERDIVRAVAEGVDVEKPASSIATTRIVTVDADADISEAAELFRRHGIRHLVVTKGGELYGVLSIRDLVREREVLRHVADTFAPAFDYVLPSGD</sequence>
<evidence type="ECO:0000313" key="5">
    <source>
        <dbReference type="Proteomes" id="UP000001431"/>
    </source>
</evidence>
<dbReference type="Gene3D" id="3.10.580.10">
    <property type="entry name" value="CBS-domain"/>
    <property type="match status" value="1"/>
</dbReference>
<dbReference type="SMART" id="SM00116">
    <property type="entry name" value="CBS"/>
    <property type="match status" value="2"/>
</dbReference>
<evidence type="ECO:0000259" key="3">
    <source>
        <dbReference type="PROSITE" id="PS51371"/>
    </source>
</evidence>
<dbReference type="GeneID" id="4909218"/>
<dbReference type="STRING" id="410359.Pcal_1395"/>
<proteinExistence type="predicted"/>
<dbReference type="PROSITE" id="PS51371">
    <property type="entry name" value="CBS"/>
    <property type="match status" value="2"/>
</dbReference>
<dbReference type="InterPro" id="IPR000644">
    <property type="entry name" value="CBS_dom"/>
</dbReference>
<dbReference type="CDD" id="cd09836">
    <property type="entry name" value="CBS_pair_arch"/>
    <property type="match status" value="1"/>
</dbReference>
<dbReference type="EMBL" id="CP000561">
    <property type="protein sequence ID" value="ABO08815.1"/>
    <property type="molecule type" value="Genomic_DNA"/>
</dbReference>
<feature type="domain" description="CBS" evidence="3">
    <location>
        <begin position="70"/>
        <end position="128"/>
    </location>
</feature>
<evidence type="ECO:0000256" key="1">
    <source>
        <dbReference type="ARBA" id="ARBA00023122"/>
    </source>
</evidence>
<keyword evidence="5" id="KW-1185">Reference proteome</keyword>
<protein>
    <submittedName>
        <fullName evidence="4">Signal-transduction protein with CBS domains</fullName>
    </submittedName>
</protein>
<keyword evidence="1 2" id="KW-0129">CBS domain</keyword>
<dbReference type="SUPFAM" id="SSF54631">
    <property type="entry name" value="CBS-domain pair"/>
    <property type="match status" value="1"/>
</dbReference>
<evidence type="ECO:0000256" key="2">
    <source>
        <dbReference type="PROSITE-ProRule" id="PRU00703"/>
    </source>
</evidence>
<dbReference type="KEGG" id="pcl:Pcal_1395"/>
<evidence type="ECO:0000313" key="4">
    <source>
        <dbReference type="EMBL" id="ABO08815.1"/>
    </source>
</evidence>
<dbReference type="HOGENOM" id="CLU_040681_12_1_2"/>